<comment type="caution">
    <text evidence="1">The sequence shown here is derived from an EMBL/GenBank/DDBJ whole genome shotgun (WGS) entry which is preliminary data.</text>
</comment>
<evidence type="ECO:0000313" key="1">
    <source>
        <dbReference type="EMBL" id="KKM97807.1"/>
    </source>
</evidence>
<dbReference type="AlphaFoldDB" id="A0A0F9PXB3"/>
<evidence type="ECO:0008006" key="2">
    <source>
        <dbReference type="Google" id="ProtNLM"/>
    </source>
</evidence>
<dbReference type="InterPro" id="IPR037914">
    <property type="entry name" value="SpoVT-AbrB_sf"/>
</dbReference>
<gene>
    <name evidence="1" type="ORF">LCGC14_1164400</name>
</gene>
<name>A0A0F9PXB3_9ZZZZ</name>
<dbReference type="SUPFAM" id="SSF89447">
    <property type="entry name" value="AbrB/MazE/MraZ-like"/>
    <property type="match status" value="1"/>
</dbReference>
<reference evidence="1" key="1">
    <citation type="journal article" date="2015" name="Nature">
        <title>Complex archaea that bridge the gap between prokaryotes and eukaryotes.</title>
        <authorList>
            <person name="Spang A."/>
            <person name="Saw J.H."/>
            <person name="Jorgensen S.L."/>
            <person name="Zaremba-Niedzwiedzka K."/>
            <person name="Martijn J."/>
            <person name="Lind A.E."/>
            <person name="van Eijk R."/>
            <person name="Schleper C."/>
            <person name="Guy L."/>
            <person name="Ettema T.J."/>
        </authorList>
    </citation>
    <scope>NUCLEOTIDE SEQUENCE</scope>
</reference>
<organism evidence="1">
    <name type="scientific">marine sediment metagenome</name>
    <dbReference type="NCBI Taxonomy" id="412755"/>
    <lineage>
        <taxon>unclassified sequences</taxon>
        <taxon>metagenomes</taxon>
        <taxon>ecological metagenomes</taxon>
    </lineage>
</organism>
<dbReference type="EMBL" id="LAZR01005706">
    <property type="protein sequence ID" value="KKM97807.1"/>
    <property type="molecule type" value="Genomic_DNA"/>
</dbReference>
<accession>A0A0F9PXB3</accession>
<protein>
    <recommendedName>
        <fullName evidence="2">SpoVT-AbrB domain-containing protein</fullName>
    </recommendedName>
</protein>
<proteinExistence type="predicted"/>
<sequence>MAESYYIAKVFRQHNSQVVTIPLPVCTALGIKPGNHVVFTWNKRSCEFDFAKFKPVGAQDERTRTDTDRTDKGG</sequence>